<dbReference type="GO" id="GO:0006751">
    <property type="term" value="P:glutathione catabolic process"/>
    <property type="evidence" value="ECO:0007669"/>
    <property type="project" value="InterPro"/>
</dbReference>
<name>A0A9J6FY33_HAELO</name>
<gene>
    <name evidence="3" type="ORF">HPB48_000942</name>
</gene>
<feature type="compositionally biased region" description="Polar residues" evidence="2">
    <location>
        <begin position="300"/>
        <end position="315"/>
    </location>
</feature>
<dbReference type="Pfam" id="PF01019">
    <property type="entry name" value="G_glu_transpept"/>
    <property type="match status" value="1"/>
</dbReference>
<dbReference type="GO" id="GO:0005886">
    <property type="term" value="C:plasma membrane"/>
    <property type="evidence" value="ECO:0007669"/>
    <property type="project" value="TreeGrafter"/>
</dbReference>
<dbReference type="InterPro" id="IPR043137">
    <property type="entry name" value="GGT_ssub_C"/>
</dbReference>
<feature type="binding site" evidence="1">
    <location>
        <position position="513"/>
    </location>
    <ligand>
        <name>L-glutamate</name>
        <dbReference type="ChEBI" id="CHEBI:29985"/>
    </ligand>
</feature>
<dbReference type="OMA" id="PENKICK"/>
<feature type="region of interest" description="Disordered" evidence="2">
    <location>
        <begin position="283"/>
        <end position="416"/>
    </location>
</feature>
<dbReference type="InterPro" id="IPR000101">
    <property type="entry name" value="GGT_peptidase"/>
</dbReference>
<dbReference type="EMBL" id="JABSTR010000004">
    <property type="protein sequence ID" value="KAH9367731.1"/>
    <property type="molecule type" value="Genomic_DNA"/>
</dbReference>
<feature type="compositionally biased region" description="Polar residues" evidence="2">
    <location>
        <begin position="25"/>
        <end position="37"/>
    </location>
</feature>
<protein>
    <recommendedName>
        <fullName evidence="5">CCHC-type domain-containing protein</fullName>
    </recommendedName>
</protein>
<keyword evidence="4" id="KW-1185">Reference proteome</keyword>
<dbReference type="Proteomes" id="UP000821853">
    <property type="component" value="Chromosome 2"/>
</dbReference>
<feature type="compositionally biased region" description="Polar residues" evidence="2">
    <location>
        <begin position="449"/>
        <end position="465"/>
    </location>
</feature>
<evidence type="ECO:0000256" key="1">
    <source>
        <dbReference type="PIRSR" id="PIRSR600101-2"/>
    </source>
</evidence>
<organism evidence="3 4">
    <name type="scientific">Haemaphysalis longicornis</name>
    <name type="common">Bush tick</name>
    <dbReference type="NCBI Taxonomy" id="44386"/>
    <lineage>
        <taxon>Eukaryota</taxon>
        <taxon>Metazoa</taxon>
        <taxon>Ecdysozoa</taxon>
        <taxon>Arthropoda</taxon>
        <taxon>Chelicerata</taxon>
        <taxon>Arachnida</taxon>
        <taxon>Acari</taxon>
        <taxon>Parasitiformes</taxon>
        <taxon>Ixodida</taxon>
        <taxon>Ixodoidea</taxon>
        <taxon>Ixodidae</taxon>
        <taxon>Haemaphysalinae</taxon>
        <taxon>Haemaphysalis</taxon>
    </lineage>
</organism>
<feature type="compositionally biased region" description="Basic and acidic residues" evidence="2">
    <location>
        <begin position="405"/>
        <end position="416"/>
    </location>
</feature>
<evidence type="ECO:0000256" key="2">
    <source>
        <dbReference type="SAM" id="MobiDB-lite"/>
    </source>
</evidence>
<evidence type="ECO:0000313" key="4">
    <source>
        <dbReference type="Proteomes" id="UP000821853"/>
    </source>
</evidence>
<feature type="binding site" evidence="1">
    <location>
        <position position="564"/>
    </location>
    <ligand>
        <name>L-glutamate</name>
        <dbReference type="ChEBI" id="CHEBI:29985"/>
    </ligand>
</feature>
<dbReference type="InterPro" id="IPR029055">
    <property type="entry name" value="Ntn_hydrolases_N"/>
</dbReference>
<accession>A0A9J6FY33</accession>
<reference evidence="3 4" key="1">
    <citation type="journal article" date="2020" name="Cell">
        <title>Large-Scale Comparative Analyses of Tick Genomes Elucidate Their Genetic Diversity and Vector Capacities.</title>
        <authorList>
            <consortium name="Tick Genome and Microbiome Consortium (TIGMIC)"/>
            <person name="Jia N."/>
            <person name="Wang J."/>
            <person name="Shi W."/>
            <person name="Du L."/>
            <person name="Sun Y."/>
            <person name="Zhan W."/>
            <person name="Jiang J.F."/>
            <person name="Wang Q."/>
            <person name="Zhang B."/>
            <person name="Ji P."/>
            <person name="Bell-Sakyi L."/>
            <person name="Cui X.M."/>
            <person name="Yuan T.T."/>
            <person name="Jiang B.G."/>
            <person name="Yang W.F."/>
            <person name="Lam T.T."/>
            <person name="Chang Q.C."/>
            <person name="Ding S.J."/>
            <person name="Wang X.J."/>
            <person name="Zhu J.G."/>
            <person name="Ruan X.D."/>
            <person name="Zhao L."/>
            <person name="Wei J.T."/>
            <person name="Ye R.Z."/>
            <person name="Que T.C."/>
            <person name="Du C.H."/>
            <person name="Zhou Y.H."/>
            <person name="Cheng J.X."/>
            <person name="Dai P.F."/>
            <person name="Guo W.B."/>
            <person name="Han X.H."/>
            <person name="Huang E.J."/>
            <person name="Li L.F."/>
            <person name="Wei W."/>
            <person name="Gao Y.C."/>
            <person name="Liu J.Z."/>
            <person name="Shao H.Z."/>
            <person name="Wang X."/>
            <person name="Wang C.C."/>
            <person name="Yang T.C."/>
            <person name="Huo Q.B."/>
            <person name="Li W."/>
            <person name="Chen H.Y."/>
            <person name="Chen S.E."/>
            <person name="Zhou L.G."/>
            <person name="Ni X.B."/>
            <person name="Tian J.H."/>
            <person name="Sheng Y."/>
            <person name="Liu T."/>
            <person name="Pan Y.S."/>
            <person name="Xia L.Y."/>
            <person name="Li J."/>
            <person name="Zhao F."/>
            <person name="Cao W.C."/>
        </authorList>
    </citation>
    <scope>NUCLEOTIDE SEQUENCE [LARGE SCALE GENOMIC DNA]</scope>
    <source>
        <strain evidence="3">HaeL-2018</strain>
    </source>
</reference>
<dbReference type="OrthoDB" id="6514167at2759"/>
<feature type="compositionally biased region" description="Polar residues" evidence="2">
    <location>
        <begin position="377"/>
        <end position="394"/>
    </location>
</feature>
<evidence type="ECO:0008006" key="5">
    <source>
        <dbReference type="Google" id="ProtNLM"/>
    </source>
</evidence>
<feature type="binding site" evidence="1">
    <location>
        <begin position="541"/>
        <end position="542"/>
    </location>
    <ligand>
        <name>L-glutamate</name>
        <dbReference type="ChEBI" id="CHEBI:29985"/>
    </ligand>
</feature>
<feature type="region of interest" description="Disordered" evidence="2">
    <location>
        <begin position="445"/>
        <end position="484"/>
    </location>
</feature>
<sequence>MEGIEVEELSATTELQREQDDAGSRSGNRISRAQQQLRRQKRMPRQPPLPKEHIKVVLRPRTGLDVTKVSNAGLRDGVLRATGLRYEEASEDLLRINSIRNIIVASTPSVQRAEKYIAVQELRLGEKKYEVTAYLEPPEDTVKGIIHNIPDYDSAEDITRSLVCQKNPTILQARRMGRTNSAIIIFEGNTVPYYIYYRGAEYRCFLHKKRHEVCDACGRLGHRADVCPAPENKICKSCGTKAPTEDHDCELKCALCGRDHPTGDKKCPLRFCTPYLLKKRKWEKRQRQQNYGRQEDDLRNTTLKSPSFKQDCNTNTRDRSSSFPRLSCQDRQSRSDTLAADHSTGSQRRSRSKSRRRSPSTQGARRKSRSKSRNGRHSQGSDQQNKVSWASAVSHSKALPNNIETEDRISPGRAEQESEIVKIKQMLELVLAENKMLKSELSKLKGASDGTTPSSSKSVAPSCNSGKVAGKTGPPKKPLGATEPPQIPILDNSWGSLAFSESTGILLNNQMDDFATPGVISVFGLPPSPTNYIRPQKRPLSSMSPLIVTGANGNVSAVIASSGGFRIATGLAQVPP</sequence>
<dbReference type="PRINTS" id="PR01210">
    <property type="entry name" value="GGTRANSPTASE"/>
</dbReference>
<dbReference type="AlphaFoldDB" id="A0A9J6FY33"/>
<feature type="region of interest" description="Disordered" evidence="2">
    <location>
        <begin position="1"/>
        <end position="52"/>
    </location>
</feature>
<comment type="caution">
    <text evidence="3">The sequence shown here is derived from an EMBL/GenBank/DDBJ whole genome shotgun (WGS) entry which is preliminary data.</text>
</comment>
<dbReference type="GO" id="GO:0036374">
    <property type="term" value="F:glutathione hydrolase activity"/>
    <property type="evidence" value="ECO:0007669"/>
    <property type="project" value="InterPro"/>
</dbReference>
<dbReference type="SUPFAM" id="SSF56235">
    <property type="entry name" value="N-terminal nucleophile aminohydrolases (Ntn hydrolases)"/>
    <property type="match status" value="1"/>
</dbReference>
<dbReference type="PANTHER" id="PTHR11686">
    <property type="entry name" value="GAMMA GLUTAMYL TRANSPEPTIDASE"/>
    <property type="match status" value="1"/>
</dbReference>
<evidence type="ECO:0000313" key="3">
    <source>
        <dbReference type="EMBL" id="KAH9367731.1"/>
    </source>
</evidence>
<proteinExistence type="predicted"/>
<feature type="compositionally biased region" description="Basic residues" evidence="2">
    <location>
        <begin position="348"/>
        <end position="376"/>
    </location>
</feature>
<dbReference type="VEuPathDB" id="VectorBase:HLOH_051159"/>
<dbReference type="PANTHER" id="PTHR11686:SF9">
    <property type="entry name" value="RE13973P"/>
    <property type="match status" value="1"/>
</dbReference>
<dbReference type="Gene3D" id="3.60.20.40">
    <property type="match status" value="1"/>
</dbReference>